<sequence length="92" mass="9884">MEATATNNKRKCEDEATLEAVAPVEEVPETKKQKTEEEEVPAPAEIADPAAEEEETPTPAKEEEVAAPAKEDIPALEPIPAEEEEEAATTEA</sequence>
<feature type="compositionally biased region" description="Basic and acidic residues" evidence="1">
    <location>
        <begin position="60"/>
        <end position="73"/>
    </location>
</feature>
<keyword evidence="3" id="KW-1185">Reference proteome</keyword>
<reference evidence="2 3" key="1">
    <citation type="submission" date="2020-09" db="EMBL/GenBank/DDBJ databases">
        <authorList>
            <person name="Zhang R."/>
            <person name="Garcia K."/>
            <person name="Ogata H."/>
        </authorList>
    </citation>
    <scope>NUCLEOTIDE SEQUENCE [LARGE SCALE GENOMIC DNA]</scope>
    <source>
        <strain evidence="3">stheno</strain>
    </source>
</reference>
<proteinExistence type="predicted"/>
<evidence type="ECO:0000256" key="1">
    <source>
        <dbReference type="SAM" id="MobiDB-lite"/>
    </source>
</evidence>
<dbReference type="Proteomes" id="UP001162098">
    <property type="component" value="Segment"/>
</dbReference>
<organism evidence="2 3">
    <name type="scientific">Medusavirus stheno T3</name>
    <dbReference type="NCBI Taxonomy" id="3069717"/>
    <lineage>
        <taxon>Viruses</taxon>
        <taxon>Varidnaviria</taxon>
        <taxon>Bamfordvirae</taxon>
        <taxon>Nucleocytoviricota</taxon>
        <taxon>Megaviricetes</taxon>
        <taxon>Mamonoviridae</taxon>
        <taxon>Medusavirus</taxon>
        <taxon>Medusavirus sthenus</taxon>
    </lineage>
</organism>
<evidence type="ECO:0000313" key="3">
    <source>
        <dbReference type="Proteomes" id="UP001162098"/>
    </source>
</evidence>
<protein>
    <submittedName>
        <fullName evidence="2">Uncharacterized protein</fullName>
    </submittedName>
</protein>
<name>A0A7S7YED7_9VIRU</name>
<evidence type="ECO:0000313" key="2">
    <source>
        <dbReference type="EMBL" id="QPB44238.1"/>
    </source>
</evidence>
<dbReference type="EMBL" id="MW018138">
    <property type="protein sequence ID" value="QPB44238.1"/>
    <property type="molecule type" value="Genomic_DNA"/>
</dbReference>
<accession>A0A7S7YED7</accession>
<feature type="region of interest" description="Disordered" evidence="1">
    <location>
        <begin position="1"/>
        <end position="92"/>
    </location>
</feature>
<dbReference type="KEGG" id="vg:80543434"/>
<feature type="compositionally biased region" description="Acidic residues" evidence="1">
    <location>
        <begin position="80"/>
        <end position="92"/>
    </location>
</feature>